<dbReference type="InterPro" id="IPR032807">
    <property type="entry name" value="GNVR"/>
</dbReference>
<feature type="transmembrane region" description="Helical" evidence="2">
    <location>
        <begin position="449"/>
        <end position="469"/>
    </location>
</feature>
<feature type="coiled-coil region" evidence="1">
    <location>
        <begin position="317"/>
        <end position="351"/>
    </location>
</feature>
<feature type="domain" description="Tyrosine-protein kinase G-rich" evidence="3">
    <location>
        <begin position="334"/>
        <end position="408"/>
    </location>
</feature>
<keyword evidence="5" id="KW-1185">Reference proteome</keyword>
<feature type="transmembrane region" description="Helical" evidence="2">
    <location>
        <begin position="21"/>
        <end position="40"/>
    </location>
</feature>
<sequence length="498" mass="55804">MQSSELDFKKYRQLLIRRKELFVTLALLIMTVVTIVSFALPKIYEAKSTVFIEKNVISELVKGLTVSPSMEDTIRVLTYAITSRTLLAKTADSVDMNLTPNSNTGTEELVKKLQKNIVVQVKDKDLFIISYKDRNPRLAQDVVNTLVRLYIEENTSSKRGESYDATKFLSEQISAFKTKLDKAQDEVNAYKRAKGTAISIDEGKLFQDINASQQKLIDLEMRRRQLEGMRQVTKTTSDPLRSKLSALQKQLHELQAQYTDSYPGVLTVKAEIESIKEQMKASGGGQAFDSNELAKVDSEIAAIKISEDGLRRNIASNQALLRNIPSAKAELDKLELERNNQKNIYDQLFARHGQSEVSKQMEVQDKSTTFRIVDPAVLPATPISPNRLAIMLFGIVGGLAGSFGILLLLEQMDASVKDASFVKEFGVPILAVIPHILNPREAAIQHKRATRLFTIAGVYFLFLLCFPAMELLGLNYVDKMITYVSPANLVQDVKGYLR</sequence>
<dbReference type="GO" id="GO:0005886">
    <property type="term" value="C:plasma membrane"/>
    <property type="evidence" value="ECO:0007669"/>
    <property type="project" value="TreeGrafter"/>
</dbReference>
<evidence type="ECO:0000313" key="4">
    <source>
        <dbReference type="EMBL" id="KAB0666512.1"/>
    </source>
</evidence>
<accession>A0A7J4ZSX3</accession>
<dbReference type="AlphaFoldDB" id="A0A7J4ZSX3"/>
<dbReference type="InterPro" id="IPR050445">
    <property type="entry name" value="Bact_polysacc_biosynth/exp"/>
</dbReference>
<comment type="caution">
    <text evidence="4">The sequence shown here is derived from an EMBL/GenBank/DDBJ whole genome shotgun (WGS) entry which is preliminary data.</text>
</comment>
<reference evidence="4 5" key="1">
    <citation type="submission" date="2019-09" db="EMBL/GenBank/DDBJ databases">
        <title>Geobacter sp. Red96, a novel strain isolated from paddy soil.</title>
        <authorList>
            <person name="Xu Z."/>
            <person name="Masuda Y."/>
            <person name="Itoh H."/>
            <person name="Senoo K."/>
        </authorList>
    </citation>
    <scope>NUCLEOTIDE SEQUENCE [LARGE SCALE GENOMIC DNA]</scope>
    <source>
        <strain evidence="4 5">Red96</strain>
    </source>
</reference>
<keyword evidence="2" id="KW-0812">Transmembrane</keyword>
<keyword evidence="2" id="KW-1133">Transmembrane helix</keyword>
<dbReference type="EMBL" id="VZQZ01000002">
    <property type="protein sequence ID" value="KAB0666512.1"/>
    <property type="molecule type" value="Genomic_DNA"/>
</dbReference>
<keyword evidence="1" id="KW-0175">Coiled coil</keyword>
<dbReference type="GO" id="GO:0004713">
    <property type="term" value="F:protein tyrosine kinase activity"/>
    <property type="evidence" value="ECO:0007669"/>
    <property type="project" value="TreeGrafter"/>
</dbReference>
<dbReference type="PANTHER" id="PTHR32309:SF13">
    <property type="entry name" value="FERRIC ENTEROBACTIN TRANSPORT PROTEIN FEPE"/>
    <property type="match status" value="1"/>
</dbReference>
<dbReference type="InterPro" id="IPR014345">
    <property type="entry name" value="XrtA_polysacc_chain"/>
</dbReference>
<dbReference type="Proteomes" id="UP000420562">
    <property type="component" value="Unassembled WGS sequence"/>
</dbReference>
<proteinExistence type="predicted"/>
<feature type="coiled-coil region" evidence="1">
    <location>
        <begin position="166"/>
        <end position="229"/>
    </location>
</feature>
<keyword evidence="2" id="KW-0472">Membrane</keyword>
<name>A0A7J4ZSX3_9BACT</name>
<dbReference type="Pfam" id="PF13807">
    <property type="entry name" value="GNVR"/>
    <property type="match status" value="1"/>
</dbReference>
<dbReference type="PANTHER" id="PTHR32309">
    <property type="entry name" value="TYROSINE-PROTEIN KINASE"/>
    <property type="match status" value="1"/>
</dbReference>
<dbReference type="NCBIfam" id="TIGR03007">
    <property type="entry name" value="pepcterm_ChnLen"/>
    <property type="match status" value="1"/>
</dbReference>
<organism evidence="4 5">
    <name type="scientific">Oryzomonas japonica</name>
    <dbReference type="NCBI Taxonomy" id="2603858"/>
    <lineage>
        <taxon>Bacteria</taxon>
        <taxon>Pseudomonadati</taxon>
        <taxon>Thermodesulfobacteriota</taxon>
        <taxon>Desulfuromonadia</taxon>
        <taxon>Geobacterales</taxon>
        <taxon>Geobacteraceae</taxon>
        <taxon>Oryzomonas</taxon>
    </lineage>
</organism>
<evidence type="ECO:0000259" key="3">
    <source>
        <dbReference type="Pfam" id="PF13807"/>
    </source>
</evidence>
<evidence type="ECO:0000256" key="1">
    <source>
        <dbReference type="SAM" id="Coils"/>
    </source>
</evidence>
<evidence type="ECO:0000256" key="2">
    <source>
        <dbReference type="SAM" id="Phobius"/>
    </source>
</evidence>
<evidence type="ECO:0000313" key="5">
    <source>
        <dbReference type="Proteomes" id="UP000420562"/>
    </source>
</evidence>
<gene>
    <name evidence="4" type="ORF">F6V25_03590</name>
</gene>
<feature type="transmembrane region" description="Helical" evidence="2">
    <location>
        <begin position="388"/>
        <end position="409"/>
    </location>
</feature>
<dbReference type="RefSeq" id="WP_151127273.1">
    <property type="nucleotide sequence ID" value="NZ_VZQZ01000002.1"/>
</dbReference>
<protein>
    <submittedName>
        <fullName evidence="4">Chain-length determining protein</fullName>
    </submittedName>
</protein>